<dbReference type="InterPro" id="IPR002110">
    <property type="entry name" value="Ankyrin_rpt"/>
</dbReference>
<dbReference type="Gene3D" id="1.25.40.20">
    <property type="entry name" value="Ankyrin repeat-containing domain"/>
    <property type="match status" value="2"/>
</dbReference>
<dbReference type="PANTHER" id="PTHR24173:SF74">
    <property type="entry name" value="ANKYRIN REPEAT DOMAIN-CONTAINING PROTEIN 16"/>
    <property type="match status" value="1"/>
</dbReference>
<dbReference type="PANTHER" id="PTHR24173">
    <property type="entry name" value="ANKYRIN REPEAT CONTAINING"/>
    <property type="match status" value="1"/>
</dbReference>
<dbReference type="PRINTS" id="PR01415">
    <property type="entry name" value="ANKYRIN"/>
</dbReference>
<evidence type="ECO:0000256" key="1">
    <source>
        <dbReference type="ARBA" id="ARBA00022737"/>
    </source>
</evidence>
<evidence type="ECO:0000313" key="5">
    <source>
        <dbReference type="Proteomes" id="UP000276215"/>
    </source>
</evidence>
<feature type="repeat" description="ANK" evidence="3">
    <location>
        <begin position="56"/>
        <end position="91"/>
    </location>
</feature>
<proteinExistence type="predicted"/>
<dbReference type="Proteomes" id="UP000276215">
    <property type="component" value="Unassembled WGS sequence"/>
</dbReference>
<accession>A0A3N4IZQ4</accession>
<dbReference type="OrthoDB" id="539213at2759"/>
<dbReference type="SMART" id="SM00248">
    <property type="entry name" value="ANK"/>
    <property type="match status" value="3"/>
</dbReference>
<evidence type="ECO:0000256" key="3">
    <source>
        <dbReference type="PROSITE-ProRule" id="PRU00023"/>
    </source>
</evidence>
<feature type="repeat" description="ANK" evidence="3">
    <location>
        <begin position="96"/>
        <end position="122"/>
    </location>
</feature>
<name>A0A3N4IZQ4_9PEZI</name>
<dbReference type="Pfam" id="PF00023">
    <property type="entry name" value="Ank"/>
    <property type="match status" value="1"/>
</dbReference>
<sequence length="122" mass="12888">LDSVKLLLKAGADAEVPVTNRGWRRALHFAVGEGSVKVIRALLEAGVSEDPVTKPDNETPLHIASAQVATEALEIVKELLEYGADVNRKRSDIDSDGASPLHIAARTGDLAIVEVLLKAGAD</sequence>
<feature type="repeat" description="ANK" evidence="3">
    <location>
        <begin position="22"/>
        <end position="54"/>
    </location>
</feature>
<dbReference type="PROSITE" id="PS50088">
    <property type="entry name" value="ANK_REPEAT"/>
    <property type="match status" value="3"/>
</dbReference>
<keyword evidence="1" id="KW-0677">Repeat</keyword>
<evidence type="ECO:0000256" key="2">
    <source>
        <dbReference type="ARBA" id="ARBA00023043"/>
    </source>
</evidence>
<dbReference type="STRING" id="1336337.A0A3N4IZQ4"/>
<feature type="non-terminal residue" evidence="4">
    <location>
        <position position="1"/>
    </location>
</feature>
<feature type="non-terminal residue" evidence="4">
    <location>
        <position position="122"/>
    </location>
</feature>
<keyword evidence="2 3" id="KW-0040">ANK repeat</keyword>
<dbReference type="Pfam" id="PF12796">
    <property type="entry name" value="Ank_2"/>
    <property type="match status" value="1"/>
</dbReference>
<organism evidence="4 5">
    <name type="scientific">Choiromyces venosus 120613-1</name>
    <dbReference type="NCBI Taxonomy" id="1336337"/>
    <lineage>
        <taxon>Eukaryota</taxon>
        <taxon>Fungi</taxon>
        <taxon>Dikarya</taxon>
        <taxon>Ascomycota</taxon>
        <taxon>Pezizomycotina</taxon>
        <taxon>Pezizomycetes</taxon>
        <taxon>Pezizales</taxon>
        <taxon>Tuberaceae</taxon>
        <taxon>Choiromyces</taxon>
    </lineage>
</organism>
<dbReference type="PROSITE" id="PS50297">
    <property type="entry name" value="ANK_REP_REGION"/>
    <property type="match status" value="2"/>
</dbReference>
<evidence type="ECO:0000313" key="4">
    <source>
        <dbReference type="EMBL" id="RPA91642.1"/>
    </source>
</evidence>
<reference evidence="4 5" key="1">
    <citation type="journal article" date="2018" name="Nat. Ecol. Evol.">
        <title>Pezizomycetes genomes reveal the molecular basis of ectomycorrhizal truffle lifestyle.</title>
        <authorList>
            <person name="Murat C."/>
            <person name="Payen T."/>
            <person name="Noel B."/>
            <person name="Kuo A."/>
            <person name="Morin E."/>
            <person name="Chen J."/>
            <person name="Kohler A."/>
            <person name="Krizsan K."/>
            <person name="Balestrini R."/>
            <person name="Da Silva C."/>
            <person name="Montanini B."/>
            <person name="Hainaut M."/>
            <person name="Levati E."/>
            <person name="Barry K.W."/>
            <person name="Belfiori B."/>
            <person name="Cichocki N."/>
            <person name="Clum A."/>
            <person name="Dockter R.B."/>
            <person name="Fauchery L."/>
            <person name="Guy J."/>
            <person name="Iotti M."/>
            <person name="Le Tacon F."/>
            <person name="Lindquist E.A."/>
            <person name="Lipzen A."/>
            <person name="Malagnac F."/>
            <person name="Mello A."/>
            <person name="Molinier V."/>
            <person name="Miyauchi S."/>
            <person name="Poulain J."/>
            <person name="Riccioni C."/>
            <person name="Rubini A."/>
            <person name="Sitrit Y."/>
            <person name="Splivallo R."/>
            <person name="Traeger S."/>
            <person name="Wang M."/>
            <person name="Zifcakova L."/>
            <person name="Wipf D."/>
            <person name="Zambonelli A."/>
            <person name="Paolocci F."/>
            <person name="Nowrousian M."/>
            <person name="Ottonello S."/>
            <person name="Baldrian P."/>
            <person name="Spatafora J.W."/>
            <person name="Henrissat B."/>
            <person name="Nagy L.G."/>
            <person name="Aury J.M."/>
            <person name="Wincker P."/>
            <person name="Grigoriev I.V."/>
            <person name="Bonfante P."/>
            <person name="Martin F.M."/>
        </authorList>
    </citation>
    <scope>NUCLEOTIDE SEQUENCE [LARGE SCALE GENOMIC DNA]</scope>
    <source>
        <strain evidence="4 5">120613-1</strain>
    </source>
</reference>
<dbReference type="SUPFAM" id="SSF48403">
    <property type="entry name" value="Ankyrin repeat"/>
    <property type="match status" value="1"/>
</dbReference>
<dbReference type="EMBL" id="ML120491">
    <property type="protein sequence ID" value="RPA91642.1"/>
    <property type="molecule type" value="Genomic_DNA"/>
</dbReference>
<keyword evidence="5" id="KW-1185">Reference proteome</keyword>
<dbReference type="InterPro" id="IPR036770">
    <property type="entry name" value="Ankyrin_rpt-contain_sf"/>
</dbReference>
<gene>
    <name evidence="4" type="ORF">L873DRAFT_1626470</name>
</gene>
<dbReference type="AlphaFoldDB" id="A0A3N4IZQ4"/>
<protein>
    <submittedName>
        <fullName evidence="4">Ankyrin</fullName>
    </submittedName>
</protein>